<reference evidence="2 3" key="1">
    <citation type="submission" date="2023-07" db="EMBL/GenBank/DDBJ databases">
        <title>Sequencing the genomes of 1000 actinobacteria strains.</title>
        <authorList>
            <person name="Klenk H.-P."/>
        </authorList>
    </citation>
    <scope>NUCLEOTIDE SEQUENCE [LARGE SCALE GENOMIC DNA]</scope>
    <source>
        <strain evidence="2 3">DSM 17163</strain>
    </source>
</reference>
<proteinExistence type="predicted"/>
<gene>
    <name evidence="2" type="ORF">J2S70_000635</name>
</gene>
<dbReference type="EMBL" id="JAUSQX010000001">
    <property type="protein sequence ID" value="MDP9806053.1"/>
    <property type="molecule type" value="Genomic_DNA"/>
</dbReference>
<keyword evidence="3" id="KW-1185">Reference proteome</keyword>
<dbReference type="RefSeq" id="WP_307682297.1">
    <property type="nucleotide sequence ID" value="NZ_JAUSQX010000001.1"/>
</dbReference>
<feature type="region of interest" description="Disordered" evidence="1">
    <location>
        <begin position="24"/>
        <end position="62"/>
    </location>
</feature>
<protein>
    <submittedName>
        <fullName evidence="2">Uncharacterized protein</fullName>
    </submittedName>
</protein>
<organism evidence="2 3">
    <name type="scientific">Trueperella bonasi</name>
    <dbReference type="NCBI Taxonomy" id="312286"/>
    <lineage>
        <taxon>Bacteria</taxon>
        <taxon>Bacillati</taxon>
        <taxon>Actinomycetota</taxon>
        <taxon>Actinomycetes</taxon>
        <taxon>Actinomycetales</taxon>
        <taxon>Actinomycetaceae</taxon>
        <taxon>Trueperella</taxon>
    </lineage>
</organism>
<feature type="compositionally biased region" description="Polar residues" evidence="1">
    <location>
        <begin position="45"/>
        <end position="62"/>
    </location>
</feature>
<sequence>MFLDVENFGDLILVSNGEVCGPEGCTPASAYPNVDDSSDADLPNADSTPDKQNQTQANKTRN</sequence>
<evidence type="ECO:0000313" key="3">
    <source>
        <dbReference type="Proteomes" id="UP001243212"/>
    </source>
</evidence>
<dbReference type="Proteomes" id="UP001243212">
    <property type="component" value="Unassembled WGS sequence"/>
</dbReference>
<evidence type="ECO:0000313" key="2">
    <source>
        <dbReference type="EMBL" id="MDP9806053.1"/>
    </source>
</evidence>
<comment type="caution">
    <text evidence="2">The sequence shown here is derived from an EMBL/GenBank/DDBJ whole genome shotgun (WGS) entry which is preliminary data.</text>
</comment>
<evidence type="ECO:0000256" key="1">
    <source>
        <dbReference type="SAM" id="MobiDB-lite"/>
    </source>
</evidence>
<accession>A0ABT9NG95</accession>
<name>A0ABT9NG95_9ACTO</name>